<evidence type="ECO:0000256" key="4">
    <source>
        <dbReference type="ARBA" id="ARBA00022692"/>
    </source>
</evidence>
<dbReference type="EMBL" id="MJEH01000030">
    <property type="protein sequence ID" value="OEH92383.1"/>
    <property type="molecule type" value="Genomic_DNA"/>
</dbReference>
<dbReference type="PROSITE" id="PS50111">
    <property type="entry name" value="CHEMOTAXIS_TRANSDUC_2"/>
    <property type="match status" value="1"/>
</dbReference>
<comment type="caution">
    <text evidence="13">The sequence shown here is derived from an EMBL/GenBank/DDBJ whole genome shotgun (WGS) entry which is preliminary data.</text>
</comment>
<evidence type="ECO:0000256" key="10">
    <source>
        <dbReference type="SAM" id="Phobius"/>
    </source>
</evidence>
<dbReference type="InterPro" id="IPR033479">
    <property type="entry name" value="dCache_1"/>
</dbReference>
<dbReference type="Proteomes" id="UP000095209">
    <property type="component" value="Unassembled WGS sequence"/>
</dbReference>
<evidence type="ECO:0000256" key="8">
    <source>
        <dbReference type="ARBA" id="ARBA00029447"/>
    </source>
</evidence>
<keyword evidence="14" id="KW-1185">Reference proteome</keyword>
<dbReference type="SMART" id="SM00304">
    <property type="entry name" value="HAMP"/>
    <property type="match status" value="1"/>
</dbReference>
<dbReference type="Gene3D" id="1.10.287.950">
    <property type="entry name" value="Methyl-accepting chemotaxis protein"/>
    <property type="match status" value="1"/>
</dbReference>
<keyword evidence="5 10" id="KW-1133">Transmembrane helix</keyword>
<proteinExistence type="inferred from homology"/>
<evidence type="ECO:0000256" key="9">
    <source>
        <dbReference type="PROSITE-ProRule" id="PRU00284"/>
    </source>
</evidence>
<dbReference type="Pfam" id="PF00015">
    <property type="entry name" value="MCPsignal"/>
    <property type="match status" value="1"/>
</dbReference>
<dbReference type="InterPro" id="IPR004089">
    <property type="entry name" value="MCPsignal_dom"/>
</dbReference>
<dbReference type="GO" id="GO:0006935">
    <property type="term" value="P:chemotaxis"/>
    <property type="evidence" value="ECO:0007669"/>
    <property type="project" value="UniProtKB-KW"/>
</dbReference>
<sequence length="698" mass="77431">MKLKTKLISGVVSISVFIILACSLFSYLSIHNFSENVNTMTDTLSENVKRDVSGFSGHYAGTMIHLDGKRTIEQLDQLFDSAKSNLTILKELTSATNGNIDEIQTLFSQYVKHDPTMNSVFVHTNRINYSTNSNDLLNDNIQDQDWYIHARSLTENKFYISNVIENGDNPYVTVSTPIVIDNETTGVIGTHLSLENIQRYVSDVKVGQTGYIILLDGAGTIINHPDQTLIHQPVSTLPYYKDTTDDGKVILDIEQVSYLPITDEQSNWSILSVIPVEEIQSFSTTISQNMSKQINSANEKNDAMLQTMTSIQGLVILILIGLTVFISWMMAQYFIRPIQKLSLFMESVASGDLTQTMTVKSKDEIGSLLKSVNKMIDSLRTIATSINHLTEDAKKDAHILQDQAETSANVSTVITSAMDEVSSGSELLSTDLVNMSNHVNDNVSSINTMNENLTTISDHSRKTMEASEHGRHAMEEIRGSMQTIVKQSNESSHLMKSLDTRLHQISDITQLIHDISEQTNLLSLNASIEAAQAGEHGRGFAVVAQEVKKLAQQSSEAVDSVSTLIQEIQADSKKSLAYIEENQSSIDDGAKLVHKSEESFVRISDFVKELSTDIDHIALESDKLTESSKEILDSIERITSVSQTTTAGVEEVMGTSVEQQNTVEKVNNISTNLRKLTEQLQKSVSTFKLEQENDTEHE</sequence>
<evidence type="ECO:0000259" key="12">
    <source>
        <dbReference type="PROSITE" id="PS50885"/>
    </source>
</evidence>
<comment type="similarity">
    <text evidence="8">Belongs to the methyl-accepting chemotaxis (MCP) protein family.</text>
</comment>
<keyword evidence="2" id="KW-1003">Cell membrane</keyword>
<evidence type="ECO:0000313" key="13">
    <source>
        <dbReference type="EMBL" id="OEH92383.1"/>
    </source>
</evidence>
<dbReference type="PANTHER" id="PTHR32089:SF112">
    <property type="entry name" value="LYSOZYME-LIKE PROTEIN-RELATED"/>
    <property type="match status" value="1"/>
</dbReference>
<keyword evidence="6 10" id="KW-0472">Membrane</keyword>
<evidence type="ECO:0000256" key="3">
    <source>
        <dbReference type="ARBA" id="ARBA00022500"/>
    </source>
</evidence>
<dbReference type="Pfam" id="PF02743">
    <property type="entry name" value="dCache_1"/>
    <property type="match status" value="1"/>
</dbReference>
<evidence type="ECO:0000259" key="11">
    <source>
        <dbReference type="PROSITE" id="PS50111"/>
    </source>
</evidence>
<keyword evidence="3" id="KW-0145">Chemotaxis</keyword>
<dbReference type="SUPFAM" id="SSF103190">
    <property type="entry name" value="Sensory domain-like"/>
    <property type="match status" value="1"/>
</dbReference>
<dbReference type="AlphaFoldDB" id="A0A1E5LE74"/>
<feature type="transmembrane region" description="Helical" evidence="10">
    <location>
        <begin position="314"/>
        <end position="335"/>
    </location>
</feature>
<evidence type="ECO:0000256" key="1">
    <source>
        <dbReference type="ARBA" id="ARBA00004651"/>
    </source>
</evidence>
<evidence type="ECO:0008006" key="15">
    <source>
        <dbReference type="Google" id="ProtNLM"/>
    </source>
</evidence>
<dbReference type="InterPro" id="IPR003660">
    <property type="entry name" value="HAMP_dom"/>
</dbReference>
<evidence type="ECO:0000256" key="5">
    <source>
        <dbReference type="ARBA" id="ARBA00022989"/>
    </source>
</evidence>
<feature type="domain" description="Methyl-accepting transducer" evidence="11">
    <location>
        <begin position="403"/>
        <end position="639"/>
    </location>
</feature>
<dbReference type="PROSITE" id="PS51257">
    <property type="entry name" value="PROKAR_LIPOPROTEIN"/>
    <property type="match status" value="1"/>
</dbReference>
<dbReference type="GO" id="GO:0007165">
    <property type="term" value="P:signal transduction"/>
    <property type="evidence" value="ECO:0007669"/>
    <property type="project" value="UniProtKB-KW"/>
</dbReference>
<dbReference type="Pfam" id="PF00672">
    <property type="entry name" value="HAMP"/>
    <property type="match status" value="1"/>
</dbReference>
<keyword evidence="7 9" id="KW-0807">Transducer</keyword>
<comment type="subcellular location">
    <subcellularLocation>
        <location evidence="1">Cell membrane</location>
        <topology evidence="1">Multi-pass membrane protein</topology>
    </subcellularLocation>
</comment>
<feature type="domain" description="HAMP" evidence="12">
    <location>
        <begin position="332"/>
        <end position="384"/>
    </location>
</feature>
<gene>
    <name evidence="13" type="ORF">BFG57_16200</name>
</gene>
<dbReference type="SMART" id="SM00283">
    <property type="entry name" value="MA"/>
    <property type="match status" value="1"/>
</dbReference>
<dbReference type="CDD" id="cd11386">
    <property type="entry name" value="MCP_signal"/>
    <property type="match status" value="1"/>
</dbReference>
<accession>A0A1E5LE74</accession>
<organism evidence="13 14">
    <name type="scientific">Bacillus solimangrovi</name>
    <dbReference type="NCBI Taxonomy" id="1305675"/>
    <lineage>
        <taxon>Bacteria</taxon>
        <taxon>Bacillati</taxon>
        <taxon>Bacillota</taxon>
        <taxon>Bacilli</taxon>
        <taxon>Bacillales</taxon>
        <taxon>Bacillaceae</taxon>
        <taxon>Bacillus</taxon>
    </lineage>
</organism>
<dbReference type="CDD" id="cd06225">
    <property type="entry name" value="HAMP"/>
    <property type="match status" value="1"/>
</dbReference>
<dbReference type="Gene3D" id="6.10.340.10">
    <property type="match status" value="1"/>
</dbReference>
<dbReference type="CDD" id="cd12912">
    <property type="entry name" value="PDC2_MCP_like"/>
    <property type="match status" value="1"/>
</dbReference>
<name>A0A1E5LE74_9BACI</name>
<dbReference type="Gene3D" id="3.30.450.20">
    <property type="entry name" value="PAS domain"/>
    <property type="match status" value="2"/>
</dbReference>
<evidence type="ECO:0000256" key="6">
    <source>
        <dbReference type="ARBA" id="ARBA00023136"/>
    </source>
</evidence>
<protein>
    <recommendedName>
        <fullName evidence="15">Chemotaxis protein</fullName>
    </recommendedName>
</protein>
<evidence type="ECO:0000313" key="14">
    <source>
        <dbReference type="Proteomes" id="UP000095209"/>
    </source>
</evidence>
<dbReference type="GO" id="GO:0005886">
    <property type="term" value="C:plasma membrane"/>
    <property type="evidence" value="ECO:0007669"/>
    <property type="project" value="UniProtKB-SubCell"/>
</dbReference>
<dbReference type="STRING" id="1305675.BFG57_16200"/>
<keyword evidence="4 10" id="KW-0812">Transmembrane</keyword>
<reference evidence="13 14" key="1">
    <citation type="submission" date="2016-08" db="EMBL/GenBank/DDBJ databases">
        <title>Genome of Bacillus solimangrovi GH2-4.</title>
        <authorList>
            <person name="Lim S."/>
            <person name="Kim B.-C."/>
        </authorList>
    </citation>
    <scope>NUCLEOTIDE SEQUENCE [LARGE SCALE GENOMIC DNA]</scope>
    <source>
        <strain evidence="13 14">GH2-4</strain>
    </source>
</reference>
<dbReference type="SUPFAM" id="SSF58104">
    <property type="entry name" value="Methyl-accepting chemotaxis protein (MCP) signaling domain"/>
    <property type="match status" value="1"/>
</dbReference>
<dbReference type="PROSITE" id="PS50885">
    <property type="entry name" value="HAMP"/>
    <property type="match status" value="1"/>
</dbReference>
<evidence type="ECO:0000256" key="7">
    <source>
        <dbReference type="ARBA" id="ARBA00023224"/>
    </source>
</evidence>
<evidence type="ECO:0000256" key="2">
    <source>
        <dbReference type="ARBA" id="ARBA00022475"/>
    </source>
</evidence>
<feature type="transmembrane region" description="Helical" evidence="10">
    <location>
        <begin position="7"/>
        <end position="30"/>
    </location>
</feature>
<dbReference type="PANTHER" id="PTHR32089">
    <property type="entry name" value="METHYL-ACCEPTING CHEMOTAXIS PROTEIN MCPB"/>
    <property type="match status" value="1"/>
</dbReference>
<dbReference type="InterPro" id="IPR029151">
    <property type="entry name" value="Sensor-like_sf"/>
</dbReference>